<proteinExistence type="predicted"/>
<dbReference type="Proteomes" id="UP001148662">
    <property type="component" value="Unassembled WGS sequence"/>
</dbReference>
<dbReference type="EMBL" id="JANHOG010000565">
    <property type="protein sequence ID" value="KAJ3553212.1"/>
    <property type="molecule type" value="Genomic_DNA"/>
</dbReference>
<reference evidence="1" key="1">
    <citation type="submission" date="2022-07" db="EMBL/GenBank/DDBJ databases">
        <title>Genome Sequence of Phlebia brevispora.</title>
        <authorList>
            <person name="Buettner E."/>
        </authorList>
    </citation>
    <scope>NUCLEOTIDE SEQUENCE</scope>
    <source>
        <strain evidence="1">MPL23</strain>
    </source>
</reference>
<organism evidence="1 2">
    <name type="scientific">Phlebia brevispora</name>
    <dbReference type="NCBI Taxonomy" id="194682"/>
    <lineage>
        <taxon>Eukaryota</taxon>
        <taxon>Fungi</taxon>
        <taxon>Dikarya</taxon>
        <taxon>Basidiomycota</taxon>
        <taxon>Agaricomycotina</taxon>
        <taxon>Agaricomycetes</taxon>
        <taxon>Polyporales</taxon>
        <taxon>Meruliaceae</taxon>
        <taxon>Phlebia</taxon>
    </lineage>
</organism>
<sequence length="1044" mass="116789">MLRNPRQANTKNAQEYQDISQVDPWVTIDRKLRGREEDKVHDCRDDMDTLLVFAGLYSAVLVSFLVQSLQNLQENYLKTSVDLLRQITLQTSSYTLTNDHINSTASLFSASSPFEPMNTDVIVNVCWFASLVLSLSTASFGMLVKQWLREYLATDRTAPEERIRILHFRSRGVETWRLFEIAAFLPLVLQLSLALFFVGLCYLASETHPKLRATSLTLVSGWAFLFGLAVLAPLVSARCPYKTTFLKTAFRRIRPYFQGCLISPILRFVRHLSSQLHAGIQQLCSNVCKLCHKLARLLRIPDNESRRQIDIELQQPEENDASRSDNSDHPPYGLPEGVMRILQYYTFDAYIAIPEEDGARASERNDLRIFAKVDGILRDDNLLIAVRGALERRRLERGEVLRFVVSTLHGRLGFQVSDLPDGAEVLKKVRELAPSTCLAFINILSDALRRGDGSARRTYNIISLMLLLGREGQSYLEGMTPVFQHVLSHGELRRRVPVIIRGSFEGTCRSTSAWQIHVFSTLADAFKTLDPSILRSVIHRTYIKANEEPTFESKTYARLLDYALPARSSDETEPQRRVSPEVLRMLFKLVMSILQSMVDGMTDSKTLDTLNISHFTELLQFFFDTFSVMDRVAPNEYWFLSSYPEVRALMKSVFSTPALISILLECLGAHRGFFSLTAWLSILQRPARRAFKSLSASDRANVLAIMTAFFQTKLHSQAPLTTYHILTCAGCVAFRPSSSEEHRAQLKLIFSLIAESLKKASRLPTGFSPSSPSTESEPRIPGTLDEESSISVLANSILSCIDAQSEDGMPSGSAIKSSWLNYKSDSYNARKDNSLYYQWRDLFDIGDSAYSDDLIGLLRILTGGPNTKRGGLTFWRIRRLEDMKRGDYDRRPGTAQDAAPSMHSAASLKLGLRDNGTEAGQGSEELRIPYSGRQAADPRGMLDQQEHGSPAISRPEEPAAHNYSLTRVKDEHTPADKTPKPSEGTRDRAVKNTEPDRTSDVQLGQTEGSRDSTGQVTAGSTSSGESMGIGLSAPASAGETSSYR</sequence>
<evidence type="ECO:0000313" key="1">
    <source>
        <dbReference type="EMBL" id="KAJ3553212.1"/>
    </source>
</evidence>
<comment type="caution">
    <text evidence="1">The sequence shown here is derived from an EMBL/GenBank/DDBJ whole genome shotgun (WGS) entry which is preliminary data.</text>
</comment>
<evidence type="ECO:0000313" key="2">
    <source>
        <dbReference type="Proteomes" id="UP001148662"/>
    </source>
</evidence>
<name>A0ACC1T4P6_9APHY</name>
<keyword evidence="2" id="KW-1185">Reference proteome</keyword>
<gene>
    <name evidence="1" type="ORF">NM688_g3731</name>
</gene>
<accession>A0ACC1T4P6</accession>
<protein>
    <submittedName>
        <fullName evidence="1">Uncharacterized protein</fullName>
    </submittedName>
</protein>